<evidence type="ECO:0000313" key="1">
    <source>
        <dbReference type="EMBL" id="KAK8843288.1"/>
    </source>
</evidence>
<evidence type="ECO:0000313" key="2">
    <source>
        <dbReference type="Proteomes" id="UP001470230"/>
    </source>
</evidence>
<sequence length="109" mass="12284">MENPNACMKMACILIQDDDDLSYKEKICLTLQTASDNGDIHITFYYGDLLLTDDGVLYDRQFGAEFVIKASESGFGRSPSKVRIRLNKGIKLPQDETKAAQPRRCSLYV</sequence>
<keyword evidence="2" id="KW-1185">Reference proteome</keyword>
<gene>
    <name evidence="1" type="ORF">M9Y10_025143</name>
</gene>
<accession>A0ABR2HBV8</accession>
<comment type="caution">
    <text evidence="1">The sequence shown here is derived from an EMBL/GenBank/DDBJ whole genome shotgun (WGS) entry which is preliminary data.</text>
</comment>
<proteinExistence type="predicted"/>
<dbReference type="Gene3D" id="1.25.40.10">
    <property type="entry name" value="Tetratricopeptide repeat domain"/>
    <property type="match status" value="1"/>
</dbReference>
<name>A0ABR2HBV8_9EUKA</name>
<organism evidence="1 2">
    <name type="scientific">Tritrichomonas musculus</name>
    <dbReference type="NCBI Taxonomy" id="1915356"/>
    <lineage>
        <taxon>Eukaryota</taxon>
        <taxon>Metamonada</taxon>
        <taxon>Parabasalia</taxon>
        <taxon>Tritrichomonadida</taxon>
        <taxon>Tritrichomonadidae</taxon>
        <taxon>Tritrichomonas</taxon>
    </lineage>
</organism>
<dbReference type="Proteomes" id="UP001470230">
    <property type="component" value="Unassembled WGS sequence"/>
</dbReference>
<dbReference type="EMBL" id="JAPFFF010000035">
    <property type="protein sequence ID" value="KAK8843288.1"/>
    <property type="molecule type" value="Genomic_DNA"/>
</dbReference>
<reference evidence="1 2" key="1">
    <citation type="submission" date="2024-04" db="EMBL/GenBank/DDBJ databases">
        <title>Tritrichomonas musculus Genome.</title>
        <authorList>
            <person name="Alves-Ferreira E."/>
            <person name="Grigg M."/>
            <person name="Lorenzi H."/>
            <person name="Galac M."/>
        </authorList>
    </citation>
    <scope>NUCLEOTIDE SEQUENCE [LARGE SCALE GENOMIC DNA]</scope>
    <source>
        <strain evidence="1 2">EAF2021</strain>
    </source>
</reference>
<protein>
    <submittedName>
        <fullName evidence="1">Uncharacterized protein</fullName>
    </submittedName>
</protein>
<dbReference type="InterPro" id="IPR011990">
    <property type="entry name" value="TPR-like_helical_dom_sf"/>
</dbReference>